<name>A0ABS1LQM0_9MICO</name>
<keyword evidence="1" id="KW-0472">Membrane</keyword>
<sequence length="220" mass="21975">MNAIPEQGRVEQRRVGLGPKVLTFSGVAILLIAVAAGLVAAMLFVRVVPAGLVTASGQPGPKALAAVSVPGSVTVHLPEDGVYAVWEVGPDPTSQGMSAQDVTVVDAAGATIGVDPPPMSGSVDAGGLHGRLLAQFEGEAGVALLLAGDPGVPDGTYLVLARGQELPGFAGTLGATVAAWFVAVGGGMLGVLMIVGGIVWWVLRRQGTGRAGQAQHLPPA</sequence>
<comment type="caution">
    <text evidence="2">The sequence shown here is derived from an EMBL/GenBank/DDBJ whole genome shotgun (WGS) entry which is preliminary data.</text>
</comment>
<dbReference type="EMBL" id="JABBYC010000050">
    <property type="protein sequence ID" value="MBL0888294.1"/>
    <property type="molecule type" value="Genomic_DNA"/>
</dbReference>
<organism evidence="2 3">
    <name type="scientific">Myceligenerans indicum</name>
    <dbReference type="NCBI Taxonomy" id="2593663"/>
    <lineage>
        <taxon>Bacteria</taxon>
        <taxon>Bacillati</taxon>
        <taxon>Actinomycetota</taxon>
        <taxon>Actinomycetes</taxon>
        <taxon>Micrococcales</taxon>
        <taxon>Promicromonosporaceae</taxon>
        <taxon>Myceligenerans</taxon>
    </lineage>
</organism>
<dbReference type="RefSeq" id="WP_201850214.1">
    <property type="nucleotide sequence ID" value="NZ_JABBYC010000050.1"/>
</dbReference>
<feature type="transmembrane region" description="Helical" evidence="1">
    <location>
        <begin position="21"/>
        <end position="45"/>
    </location>
</feature>
<keyword evidence="1" id="KW-1133">Transmembrane helix</keyword>
<accession>A0ABS1LQM0</accession>
<gene>
    <name evidence="2" type="ORF">HGK34_18730</name>
</gene>
<evidence type="ECO:0000256" key="1">
    <source>
        <dbReference type="SAM" id="Phobius"/>
    </source>
</evidence>
<reference evidence="2 3" key="1">
    <citation type="journal article" date="2021" name="Arch. Microbiol.">
        <title>Myceligenerans indicum sp. nov., an actinobacterium isolated from mangrove sediment of Sundarbans, India.</title>
        <authorList>
            <person name="Asha K."/>
            <person name="Bhadury P."/>
        </authorList>
    </citation>
    <scope>NUCLEOTIDE SEQUENCE [LARGE SCALE GENOMIC DNA]</scope>
    <source>
        <strain evidence="2 3">I2</strain>
    </source>
</reference>
<evidence type="ECO:0000313" key="3">
    <source>
        <dbReference type="Proteomes" id="UP000675409"/>
    </source>
</evidence>
<proteinExistence type="predicted"/>
<keyword evidence="1" id="KW-0812">Transmembrane</keyword>
<dbReference type="Proteomes" id="UP000675409">
    <property type="component" value="Unassembled WGS sequence"/>
</dbReference>
<evidence type="ECO:0000313" key="2">
    <source>
        <dbReference type="EMBL" id="MBL0888294.1"/>
    </source>
</evidence>
<feature type="transmembrane region" description="Helical" evidence="1">
    <location>
        <begin position="177"/>
        <end position="203"/>
    </location>
</feature>
<protein>
    <submittedName>
        <fullName evidence="2">Uncharacterized protein</fullName>
    </submittedName>
</protein>
<keyword evidence="3" id="KW-1185">Reference proteome</keyword>